<name>A0ABQ6E1Q9_9GAMM</name>
<organism evidence="4 5">
    <name type="scientific">Psychromonas marina</name>
    <dbReference type="NCBI Taxonomy" id="88364"/>
    <lineage>
        <taxon>Bacteria</taxon>
        <taxon>Pseudomonadati</taxon>
        <taxon>Pseudomonadota</taxon>
        <taxon>Gammaproteobacteria</taxon>
        <taxon>Alteromonadales</taxon>
        <taxon>Psychromonadaceae</taxon>
        <taxon>Psychromonas</taxon>
    </lineage>
</organism>
<dbReference type="SMART" id="SM00331">
    <property type="entry name" value="PP2C_SIG"/>
    <property type="match status" value="1"/>
</dbReference>
<dbReference type="Pfam" id="PF07228">
    <property type="entry name" value="SpoIIE"/>
    <property type="match status" value="1"/>
</dbReference>
<dbReference type="Pfam" id="PF00072">
    <property type="entry name" value="Response_reg"/>
    <property type="match status" value="1"/>
</dbReference>
<evidence type="ECO:0000313" key="4">
    <source>
        <dbReference type="EMBL" id="GLS91296.1"/>
    </source>
</evidence>
<keyword evidence="5" id="KW-1185">Reference proteome</keyword>
<proteinExistence type="predicted"/>
<dbReference type="Gene3D" id="3.40.50.2300">
    <property type="match status" value="1"/>
</dbReference>
<dbReference type="InterPro" id="IPR001789">
    <property type="entry name" value="Sig_transdc_resp-reg_receiver"/>
</dbReference>
<dbReference type="Pfam" id="PF13581">
    <property type="entry name" value="HATPase_c_2"/>
    <property type="match status" value="1"/>
</dbReference>
<dbReference type="EMBL" id="BSPQ01000013">
    <property type="protein sequence ID" value="GLS91296.1"/>
    <property type="molecule type" value="Genomic_DNA"/>
</dbReference>
<dbReference type="InterPro" id="IPR001932">
    <property type="entry name" value="PPM-type_phosphatase-like_dom"/>
</dbReference>
<keyword evidence="1 2" id="KW-0597">Phosphoprotein</keyword>
<dbReference type="SMART" id="SM00448">
    <property type="entry name" value="REC"/>
    <property type="match status" value="1"/>
</dbReference>
<dbReference type="InterPro" id="IPR011006">
    <property type="entry name" value="CheY-like_superfamily"/>
</dbReference>
<dbReference type="CDD" id="cd16936">
    <property type="entry name" value="HATPase_RsbW-like"/>
    <property type="match status" value="1"/>
</dbReference>
<dbReference type="Gene3D" id="3.60.40.10">
    <property type="entry name" value="PPM-type phosphatase domain"/>
    <property type="match status" value="1"/>
</dbReference>
<gene>
    <name evidence="4" type="primary">sypE</name>
    <name evidence="4" type="ORF">GCM10007916_23650</name>
</gene>
<dbReference type="Proteomes" id="UP001157353">
    <property type="component" value="Unassembled WGS sequence"/>
</dbReference>
<accession>A0ABQ6E1Q9</accession>
<dbReference type="SUPFAM" id="SSF52172">
    <property type="entry name" value="CheY-like"/>
    <property type="match status" value="1"/>
</dbReference>
<evidence type="ECO:0000256" key="1">
    <source>
        <dbReference type="ARBA" id="ARBA00022553"/>
    </source>
</evidence>
<dbReference type="PANTHER" id="PTHR44591">
    <property type="entry name" value="STRESS RESPONSE REGULATOR PROTEIN 1"/>
    <property type="match status" value="1"/>
</dbReference>
<evidence type="ECO:0000259" key="3">
    <source>
        <dbReference type="PROSITE" id="PS50110"/>
    </source>
</evidence>
<dbReference type="SUPFAM" id="SSF55874">
    <property type="entry name" value="ATPase domain of HSP90 chaperone/DNA topoisomerase II/histidine kinase"/>
    <property type="match status" value="1"/>
</dbReference>
<evidence type="ECO:0000256" key="2">
    <source>
        <dbReference type="PROSITE-ProRule" id="PRU00169"/>
    </source>
</evidence>
<evidence type="ECO:0000313" key="5">
    <source>
        <dbReference type="Proteomes" id="UP001157353"/>
    </source>
</evidence>
<dbReference type="InterPro" id="IPR036890">
    <property type="entry name" value="HATPase_C_sf"/>
</dbReference>
<protein>
    <submittedName>
        <fullName evidence="4">Fused response regulator/phosphatase</fullName>
    </submittedName>
</protein>
<dbReference type="InterPro" id="IPR050595">
    <property type="entry name" value="Bact_response_regulator"/>
</dbReference>
<comment type="caution">
    <text evidence="4">The sequence shown here is derived from an EMBL/GenBank/DDBJ whole genome shotgun (WGS) entry which is preliminary data.</text>
</comment>
<dbReference type="PANTHER" id="PTHR44591:SF3">
    <property type="entry name" value="RESPONSE REGULATORY DOMAIN-CONTAINING PROTEIN"/>
    <property type="match status" value="1"/>
</dbReference>
<sequence length="509" mass="56597">MMHKLLLAISQPVSAQLPRDFRHALQEIITDQIPKLIQQRILLCLSEALTNLIEHAKPPATEISIHFTQESDGWQLTIFDNSDAWDCTENLDDDLLTEFSDQESGRGIALVHAQSDKIDYQPGSNDTPNQLLLFWALPKVQIKQTVLIVEDNNSLLLLYKAYLIKNYHVVTALNGYQALEILSTHHIDIVLSDIRMPQMNGLSLRKKINQQSGSELIPFVFLTSQDDEMVQEQAAQLGIDDYLIKPVQKAQLINVIKRILGRSQQVYQQLTTRLDKKITDSLPATLATKAHGWRMQVASRHTGSGGGDLLLQHNFTDKTQLLLTDIMGHDDSAKFFSHAYGGYLHGLIQSMQSSQAPGYILQQLSNRALDDKLLSQVTLTCCSLQLSEAGKISIASAGHPAPLLISNDNISEIDTSGVLPGLLEDCYYESNSLTIIPGQRIALFTDGLFESAIDNTAREQLQQKITASLLSTLSLPIEQALKQVMTVFDQLTNAQPSDDTLLLLLEPIE</sequence>
<feature type="domain" description="Response regulatory" evidence="3">
    <location>
        <begin position="145"/>
        <end position="260"/>
    </location>
</feature>
<dbReference type="Gene3D" id="3.30.565.10">
    <property type="entry name" value="Histidine kinase-like ATPase, C-terminal domain"/>
    <property type="match status" value="1"/>
</dbReference>
<reference evidence="5" key="1">
    <citation type="journal article" date="2019" name="Int. J. Syst. Evol. Microbiol.">
        <title>The Global Catalogue of Microorganisms (GCM) 10K type strain sequencing project: providing services to taxonomists for standard genome sequencing and annotation.</title>
        <authorList>
            <consortium name="The Broad Institute Genomics Platform"/>
            <consortium name="The Broad Institute Genome Sequencing Center for Infectious Disease"/>
            <person name="Wu L."/>
            <person name="Ma J."/>
        </authorList>
    </citation>
    <scope>NUCLEOTIDE SEQUENCE [LARGE SCALE GENOMIC DNA]</scope>
    <source>
        <strain evidence="5">NBRC 103166</strain>
    </source>
</reference>
<feature type="modified residue" description="4-aspartylphosphate" evidence="2">
    <location>
        <position position="193"/>
    </location>
</feature>
<dbReference type="InterPro" id="IPR003594">
    <property type="entry name" value="HATPase_dom"/>
</dbReference>
<dbReference type="InterPro" id="IPR036457">
    <property type="entry name" value="PPM-type-like_dom_sf"/>
</dbReference>
<dbReference type="PROSITE" id="PS50110">
    <property type="entry name" value="RESPONSE_REGULATORY"/>
    <property type="match status" value="1"/>
</dbReference>